<reference evidence="11" key="1">
    <citation type="submission" date="2020-03" db="EMBL/GenBank/DDBJ databases">
        <title>Draft sequencing of Paenibacilllus sp. S3N08.</title>
        <authorList>
            <person name="Kim D.-U."/>
        </authorList>
    </citation>
    <scope>NUCLEOTIDE SEQUENCE</scope>
    <source>
        <strain evidence="11">S3N08</strain>
    </source>
</reference>
<comment type="similarity">
    <text evidence="2">Belongs to the type II topoisomerase GyrB family.</text>
</comment>
<evidence type="ECO:0000256" key="2">
    <source>
        <dbReference type="ARBA" id="ARBA00010708"/>
    </source>
</evidence>
<organism evidence="11 12">
    <name type="scientific">Paenibacillus agricola</name>
    <dbReference type="NCBI Taxonomy" id="2716264"/>
    <lineage>
        <taxon>Bacteria</taxon>
        <taxon>Bacillati</taxon>
        <taxon>Bacillota</taxon>
        <taxon>Bacilli</taxon>
        <taxon>Bacillales</taxon>
        <taxon>Paenibacillaceae</taxon>
        <taxon>Paenibacillus</taxon>
    </lineage>
</organism>
<evidence type="ECO:0000313" key="12">
    <source>
        <dbReference type="Proteomes" id="UP001165962"/>
    </source>
</evidence>
<keyword evidence="5" id="KW-0067">ATP-binding</keyword>
<dbReference type="Gene3D" id="3.30.565.10">
    <property type="entry name" value="Histidine kinase-like ATPase, C-terminal domain"/>
    <property type="match status" value="1"/>
</dbReference>
<evidence type="ECO:0000256" key="4">
    <source>
        <dbReference type="ARBA" id="ARBA00022741"/>
    </source>
</evidence>
<dbReference type="PANTHER" id="PTHR45866:SF1">
    <property type="entry name" value="DNA GYRASE SUBUNIT B, MITOCHONDRIAL"/>
    <property type="match status" value="1"/>
</dbReference>
<evidence type="ECO:0000256" key="7">
    <source>
        <dbReference type="ARBA" id="ARBA00023125"/>
    </source>
</evidence>
<dbReference type="EMBL" id="JAAOIW010000001">
    <property type="protein sequence ID" value="NHN28577.1"/>
    <property type="molecule type" value="Genomic_DNA"/>
</dbReference>
<proteinExistence type="inferred from homology"/>
<evidence type="ECO:0000256" key="6">
    <source>
        <dbReference type="ARBA" id="ARBA00023029"/>
    </source>
</evidence>
<protein>
    <recommendedName>
        <fullName evidence="3">DNA topoisomerase (ATP-hydrolyzing)</fullName>
        <ecNumber evidence="3">5.6.2.2</ecNumber>
    </recommendedName>
</protein>
<feature type="domain" description="HTH arsR-type" evidence="10">
    <location>
        <begin position="86"/>
        <end position="163"/>
    </location>
</feature>
<evidence type="ECO:0000256" key="3">
    <source>
        <dbReference type="ARBA" id="ARBA00012895"/>
    </source>
</evidence>
<keyword evidence="6" id="KW-0799">Topoisomerase</keyword>
<dbReference type="InterPro" id="IPR001845">
    <property type="entry name" value="HTH_ArsR_DNA-bd_dom"/>
</dbReference>
<comment type="caution">
    <text evidence="11">The sequence shown here is derived from an EMBL/GenBank/DDBJ whole genome shotgun (WGS) entry which is preliminary data.</text>
</comment>
<comment type="catalytic activity">
    <reaction evidence="1">
        <text>ATP-dependent breakage, passage and rejoining of double-stranded DNA.</text>
        <dbReference type="EC" id="5.6.2.2"/>
    </reaction>
</comment>
<sequence length="363" mass="40122">MNRNLGSEIDQLKLEMNKLQKLVGSYLGEASKKAFVMDDLTPDKEQNEGNIYYSGQYRNGHIKYKWDAKEQPIRGLLNLDGEKMAKILSALGNKQRLDILRSVIKGPVAGTELVEKLNMGTTGQLYHHIKALMGADLLVQEERGGSYSLPSHRVLPVLLLLAASSELADTTTYMDMADAREHPDLYLGAAGQAYDPHLLIWALLENTILEHQVGSCTEVHIFFHNERSLTVADNGRGIPITVLSNRERPHLQTVMTDIGQASLSAPYYAAGGEKGISVAIVNALSYQLAVEIRREGTIYRQDYKQGIPQSGIIKVGVTEESGTSITLEPDPDLFLTGFDIEALQKRAIEIQGAYPNLAIHILR</sequence>
<keyword evidence="12" id="KW-1185">Reference proteome</keyword>
<evidence type="ECO:0000256" key="8">
    <source>
        <dbReference type="ARBA" id="ARBA00023235"/>
    </source>
</evidence>
<dbReference type="CDD" id="cd00090">
    <property type="entry name" value="HTH_ARSR"/>
    <property type="match status" value="1"/>
</dbReference>
<dbReference type="InterPro" id="IPR036390">
    <property type="entry name" value="WH_DNA-bd_sf"/>
</dbReference>
<dbReference type="Proteomes" id="UP001165962">
    <property type="component" value="Unassembled WGS sequence"/>
</dbReference>
<keyword evidence="9" id="KW-0175">Coiled coil</keyword>
<keyword evidence="4" id="KW-0547">Nucleotide-binding</keyword>
<dbReference type="SUPFAM" id="SSF46785">
    <property type="entry name" value="Winged helix' DNA-binding domain"/>
    <property type="match status" value="1"/>
</dbReference>
<dbReference type="InterPro" id="IPR003594">
    <property type="entry name" value="HATPase_dom"/>
</dbReference>
<keyword evidence="7" id="KW-0238">DNA-binding</keyword>
<dbReference type="InterPro" id="IPR036890">
    <property type="entry name" value="HATPase_C_sf"/>
</dbReference>
<evidence type="ECO:0000313" key="11">
    <source>
        <dbReference type="EMBL" id="NHN28577.1"/>
    </source>
</evidence>
<dbReference type="SUPFAM" id="SSF55874">
    <property type="entry name" value="ATPase domain of HSP90 chaperone/DNA topoisomerase II/histidine kinase"/>
    <property type="match status" value="1"/>
</dbReference>
<dbReference type="PRINTS" id="PR00418">
    <property type="entry name" value="TPI2FAMILY"/>
</dbReference>
<gene>
    <name evidence="11" type="ORF">G9U52_01895</name>
</gene>
<dbReference type="InterPro" id="IPR036388">
    <property type="entry name" value="WH-like_DNA-bd_sf"/>
</dbReference>
<dbReference type="Gene3D" id="1.10.10.10">
    <property type="entry name" value="Winged helix-like DNA-binding domain superfamily/Winged helix DNA-binding domain"/>
    <property type="match status" value="1"/>
</dbReference>
<dbReference type="Pfam" id="PF02518">
    <property type="entry name" value="HATPase_c"/>
    <property type="match status" value="1"/>
</dbReference>
<accession>A0ABX0IXJ9</accession>
<dbReference type="EC" id="5.6.2.2" evidence="3"/>
<dbReference type="InterPro" id="IPR011991">
    <property type="entry name" value="ArsR-like_HTH"/>
</dbReference>
<feature type="coiled-coil region" evidence="9">
    <location>
        <begin position="2"/>
        <end position="29"/>
    </location>
</feature>
<evidence type="ECO:0000256" key="5">
    <source>
        <dbReference type="ARBA" id="ARBA00022840"/>
    </source>
</evidence>
<evidence type="ECO:0000256" key="9">
    <source>
        <dbReference type="SAM" id="Coils"/>
    </source>
</evidence>
<keyword evidence="8" id="KW-0413">Isomerase</keyword>
<dbReference type="SMART" id="SM00418">
    <property type="entry name" value="HTH_ARSR"/>
    <property type="match status" value="1"/>
</dbReference>
<evidence type="ECO:0000256" key="1">
    <source>
        <dbReference type="ARBA" id="ARBA00000185"/>
    </source>
</evidence>
<evidence type="ECO:0000259" key="10">
    <source>
        <dbReference type="SMART" id="SM00418"/>
    </source>
</evidence>
<name>A0ABX0IXJ9_9BACL</name>
<dbReference type="PANTHER" id="PTHR45866">
    <property type="entry name" value="DNA GYRASE/TOPOISOMERASE SUBUNIT B"/>
    <property type="match status" value="1"/>
</dbReference>